<dbReference type="PANTHER" id="PTHR30432:SF1">
    <property type="entry name" value="DNA-BINDING TRANSCRIPTIONAL DUAL REGULATOR MODE"/>
    <property type="match status" value="1"/>
</dbReference>
<sequence>MKISARNQLTGKVSRVVAGAVNNEVELTLEHGEILTTVITKESCDVLGIREGKDAVAIIKAPWVVLANPDCGLRFSARNQFRGKISKMVNGAVNSTIHLRTEKGLPLTAVITNESRDEMELHEGNEIVALIKASSVILATKA</sequence>
<dbReference type="Pfam" id="PF03459">
    <property type="entry name" value="TOBE"/>
    <property type="match status" value="2"/>
</dbReference>
<dbReference type="InterPro" id="IPR004606">
    <property type="entry name" value="Mop_domain"/>
</dbReference>
<protein>
    <submittedName>
        <fullName evidence="4">Transporter</fullName>
    </submittedName>
</protein>
<dbReference type="PANTHER" id="PTHR30432">
    <property type="entry name" value="TRANSCRIPTIONAL REGULATOR MODE"/>
    <property type="match status" value="1"/>
</dbReference>
<comment type="caution">
    <text evidence="4">The sequence shown here is derived from an EMBL/GenBank/DDBJ whole genome shotgun (WGS) entry which is preliminary data.</text>
</comment>
<organism evidence="4 5">
    <name type="scientific">Morganella morganii</name>
    <name type="common">Proteus morganii</name>
    <dbReference type="NCBI Taxonomy" id="582"/>
    <lineage>
        <taxon>Bacteria</taxon>
        <taxon>Pseudomonadati</taxon>
        <taxon>Pseudomonadota</taxon>
        <taxon>Gammaproteobacteria</taxon>
        <taxon>Enterobacterales</taxon>
        <taxon>Morganellaceae</taxon>
        <taxon>Morganella</taxon>
    </lineage>
</organism>
<dbReference type="InterPro" id="IPR005116">
    <property type="entry name" value="Transp-assoc_OB_typ1"/>
</dbReference>
<evidence type="ECO:0000259" key="3">
    <source>
        <dbReference type="PROSITE" id="PS51866"/>
    </source>
</evidence>
<evidence type="ECO:0000313" key="4">
    <source>
        <dbReference type="EMBL" id="KJF76461.1"/>
    </source>
</evidence>
<dbReference type="AlphaFoldDB" id="A0A0D8L5J4"/>
<reference evidence="4 5" key="1">
    <citation type="submission" date="2015-02" db="EMBL/GenBank/DDBJ databases">
        <title>Whole genome shotgun sequencing of cultured foodborne pathogen.</title>
        <authorList>
            <person name="Timme R."/>
            <person name="Allard M.W."/>
            <person name="Strain E."/>
            <person name="Evans P.S."/>
            <person name="Brown E."/>
        </authorList>
    </citation>
    <scope>NUCLEOTIDE SEQUENCE [LARGE SCALE GENOMIC DNA]</scope>
    <source>
        <strain evidence="4 5">GCSL-TSO-24</strain>
    </source>
</reference>
<dbReference type="Gene3D" id="2.40.50.100">
    <property type="match status" value="2"/>
</dbReference>
<dbReference type="NCBIfam" id="TIGR00638">
    <property type="entry name" value="Mop"/>
    <property type="match status" value="2"/>
</dbReference>
<dbReference type="Proteomes" id="UP000032582">
    <property type="component" value="Unassembled WGS sequence"/>
</dbReference>
<dbReference type="GO" id="GO:0015689">
    <property type="term" value="P:molybdate ion transport"/>
    <property type="evidence" value="ECO:0007669"/>
    <property type="project" value="InterPro"/>
</dbReference>
<evidence type="ECO:0000256" key="2">
    <source>
        <dbReference type="PROSITE-ProRule" id="PRU01213"/>
    </source>
</evidence>
<evidence type="ECO:0000313" key="5">
    <source>
        <dbReference type="Proteomes" id="UP000032582"/>
    </source>
</evidence>
<dbReference type="EMBL" id="JZSH01000318">
    <property type="protein sequence ID" value="KJF76461.1"/>
    <property type="molecule type" value="Genomic_DNA"/>
</dbReference>
<dbReference type="InterPro" id="IPR051815">
    <property type="entry name" value="Molybdate_resp_trans_reg"/>
</dbReference>
<dbReference type="InterPro" id="IPR008995">
    <property type="entry name" value="Mo/tungstate-bd_C_term_dom"/>
</dbReference>
<feature type="domain" description="Mop" evidence="3">
    <location>
        <begin position="2"/>
        <end position="68"/>
    </location>
</feature>
<keyword evidence="1 2" id="KW-0500">Molybdenum</keyword>
<dbReference type="PATRIC" id="fig|582.24.peg.5916"/>
<gene>
    <name evidence="4" type="ORF">UA45_18535</name>
</gene>
<dbReference type="PROSITE" id="PS51866">
    <property type="entry name" value="MOP"/>
    <property type="match status" value="2"/>
</dbReference>
<evidence type="ECO:0000256" key="1">
    <source>
        <dbReference type="ARBA" id="ARBA00022505"/>
    </source>
</evidence>
<dbReference type="SUPFAM" id="SSF50331">
    <property type="entry name" value="MOP-like"/>
    <property type="match status" value="2"/>
</dbReference>
<accession>A0A0D8L5J4</accession>
<proteinExistence type="predicted"/>
<feature type="domain" description="Mop" evidence="3">
    <location>
        <begin position="74"/>
        <end position="140"/>
    </location>
</feature>
<name>A0A0D8L5J4_MORMO</name>